<evidence type="ECO:0000256" key="1">
    <source>
        <dbReference type="SAM" id="MobiDB-lite"/>
    </source>
</evidence>
<evidence type="ECO:0000313" key="2">
    <source>
        <dbReference type="EMBL" id="MED6173109.1"/>
    </source>
</evidence>
<feature type="compositionally biased region" description="Polar residues" evidence="1">
    <location>
        <begin position="202"/>
        <end position="247"/>
    </location>
</feature>
<feature type="compositionally biased region" description="Low complexity" evidence="1">
    <location>
        <begin position="117"/>
        <end position="127"/>
    </location>
</feature>
<comment type="caution">
    <text evidence="2">The sequence shown here is derived from an EMBL/GenBank/DDBJ whole genome shotgun (WGS) entry which is preliminary data.</text>
</comment>
<reference evidence="2 3" key="1">
    <citation type="journal article" date="2023" name="Plants (Basel)">
        <title>Bridging the Gap: Combining Genomics and Transcriptomics Approaches to Understand Stylosanthes scabra, an Orphan Legume from the Brazilian Caatinga.</title>
        <authorList>
            <person name="Ferreira-Neto J.R.C."/>
            <person name="da Silva M.D."/>
            <person name="Binneck E."/>
            <person name="de Melo N.F."/>
            <person name="da Silva R.H."/>
            <person name="de Melo A.L.T.M."/>
            <person name="Pandolfi V."/>
            <person name="Bustamante F.O."/>
            <person name="Brasileiro-Vidal A.C."/>
            <person name="Benko-Iseppon A.M."/>
        </authorList>
    </citation>
    <scope>NUCLEOTIDE SEQUENCE [LARGE SCALE GENOMIC DNA]</scope>
    <source>
        <tissue evidence="2">Leaves</tissue>
    </source>
</reference>
<organism evidence="2 3">
    <name type="scientific">Stylosanthes scabra</name>
    <dbReference type="NCBI Taxonomy" id="79078"/>
    <lineage>
        <taxon>Eukaryota</taxon>
        <taxon>Viridiplantae</taxon>
        <taxon>Streptophyta</taxon>
        <taxon>Embryophyta</taxon>
        <taxon>Tracheophyta</taxon>
        <taxon>Spermatophyta</taxon>
        <taxon>Magnoliopsida</taxon>
        <taxon>eudicotyledons</taxon>
        <taxon>Gunneridae</taxon>
        <taxon>Pentapetalae</taxon>
        <taxon>rosids</taxon>
        <taxon>fabids</taxon>
        <taxon>Fabales</taxon>
        <taxon>Fabaceae</taxon>
        <taxon>Papilionoideae</taxon>
        <taxon>50 kb inversion clade</taxon>
        <taxon>dalbergioids sensu lato</taxon>
        <taxon>Dalbergieae</taxon>
        <taxon>Pterocarpus clade</taxon>
        <taxon>Stylosanthes</taxon>
    </lineage>
</organism>
<proteinExistence type="predicted"/>
<feature type="region of interest" description="Disordered" evidence="1">
    <location>
        <begin position="110"/>
        <end position="135"/>
    </location>
</feature>
<sequence>MAGCSVLMNSLDPTTNSEQILKHCIGSVAPCHGFRVKVCKAGSVGGKKSIKSVAGSFGLREFEQLFEVVQSTDPGPTADFIQWWILTARRYLVLADYFHRLPLDEIPVEATQRQSGPHPARPVVPHVPDNRRPGRRMMVGTRTIARNWQWLEDMMAEDVPATQPTQKIRSMPETYARRIRASRPRRGGRASRGRGEGGDAAPTQQTHGGASTSQAVEQAGTSSQAYLPSTPQTQGTTIPSSMNSPSQ</sequence>
<feature type="region of interest" description="Disordered" evidence="1">
    <location>
        <begin position="159"/>
        <end position="247"/>
    </location>
</feature>
<keyword evidence="3" id="KW-1185">Reference proteome</keyword>
<accession>A0ABU6VIW7</accession>
<name>A0ABU6VIW7_9FABA</name>
<dbReference type="EMBL" id="JASCZI010151482">
    <property type="protein sequence ID" value="MED6173109.1"/>
    <property type="molecule type" value="Genomic_DNA"/>
</dbReference>
<evidence type="ECO:0000313" key="3">
    <source>
        <dbReference type="Proteomes" id="UP001341840"/>
    </source>
</evidence>
<feature type="compositionally biased region" description="Basic residues" evidence="1">
    <location>
        <begin position="177"/>
        <end position="192"/>
    </location>
</feature>
<protein>
    <submittedName>
        <fullName evidence="2">Uncharacterized protein</fullName>
    </submittedName>
</protein>
<dbReference type="Proteomes" id="UP001341840">
    <property type="component" value="Unassembled WGS sequence"/>
</dbReference>
<gene>
    <name evidence="2" type="ORF">PIB30_056247</name>
</gene>